<dbReference type="Proteomes" id="UP000327044">
    <property type="component" value="Unassembled WGS sequence"/>
</dbReference>
<feature type="region of interest" description="Disordered" evidence="1">
    <location>
        <begin position="118"/>
        <end position="149"/>
    </location>
</feature>
<evidence type="ECO:0000313" key="4">
    <source>
        <dbReference type="Proteomes" id="UP000327044"/>
    </source>
</evidence>
<dbReference type="InterPro" id="IPR032071">
    <property type="entry name" value="DUF4806"/>
</dbReference>
<accession>A0A5N4B3U0</accession>
<dbReference type="OrthoDB" id="6782345at2759"/>
<organism evidence="3 4">
    <name type="scientific">Photinus pyralis</name>
    <name type="common">Common eastern firefly</name>
    <name type="synonym">Lampyris pyralis</name>
    <dbReference type="NCBI Taxonomy" id="7054"/>
    <lineage>
        <taxon>Eukaryota</taxon>
        <taxon>Metazoa</taxon>
        <taxon>Ecdysozoa</taxon>
        <taxon>Arthropoda</taxon>
        <taxon>Hexapoda</taxon>
        <taxon>Insecta</taxon>
        <taxon>Pterygota</taxon>
        <taxon>Neoptera</taxon>
        <taxon>Endopterygota</taxon>
        <taxon>Coleoptera</taxon>
        <taxon>Polyphaga</taxon>
        <taxon>Elateriformia</taxon>
        <taxon>Elateroidea</taxon>
        <taxon>Lampyridae</taxon>
        <taxon>Lampyrinae</taxon>
        <taxon>Photinus</taxon>
    </lineage>
</organism>
<name>A0A5N4B3U0_PHOPY</name>
<proteinExistence type="predicted"/>
<evidence type="ECO:0000256" key="1">
    <source>
        <dbReference type="SAM" id="MobiDB-lite"/>
    </source>
</evidence>
<keyword evidence="4" id="KW-1185">Reference proteome</keyword>
<dbReference type="AlphaFoldDB" id="A0A5N4B3U0"/>
<protein>
    <recommendedName>
        <fullName evidence="2">DUF4806 domain-containing protein</fullName>
    </recommendedName>
</protein>
<feature type="domain" description="DUF4806" evidence="2">
    <location>
        <begin position="258"/>
        <end position="330"/>
    </location>
</feature>
<comment type="caution">
    <text evidence="3">The sequence shown here is derived from an EMBL/GenBank/DDBJ whole genome shotgun (WGS) entry which is preliminary data.</text>
</comment>
<dbReference type="Pfam" id="PF16064">
    <property type="entry name" value="DUF4806"/>
    <property type="match status" value="1"/>
</dbReference>
<evidence type="ECO:0000259" key="2">
    <source>
        <dbReference type="Pfam" id="PF16064"/>
    </source>
</evidence>
<reference evidence="3 4" key="1">
    <citation type="journal article" date="2018" name="Elife">
        <title>Firefly genomes illuminate parallel origins of bioluminescence in beetles.</title>
        <authorList>
            <person name="Fallon T.R."/>
            <person name="Lower S.E."/>
            <person name="Chang C.H."/>
            <person name="Bessho-Uehara M."/>
            <person name="Martin G.J."/>
            <person name="Bewick A.J."/>
            <person name="Behringer M."/>
            <person name="Debat H.J."/>
            <person name="Wong I."/>
            <person name="Day J.C."/>
            <person name="Suvorov A."/>
            <person name="Silva C.J."/>
            <person name="Stanger-Hall K.F."/>
            <person name="Hall D.W."/>
            <person name="Schmitz R.J."/>
            <person name="Nelson D.R."/>
            <person name="Lewis S.M."/>
            <person name="Shigenobu S."/>
            <person name="Bybee S.M."/>
            <person name="Larracuente A.M."/>
            <person name="Oba Y."/>
            <person name="Weng J.K."/>
        </authorList>
    </citation>
    <scope>NUCLEOTIDE SEQUENCE [LARGE SCALE GENOMIC DNA]</scope>
    <source>
        <strain evidence="3">1611_PpyrPB1</strain>
        <tissue evidence="3">Whole body</tissue>
    </source>
</reference>
<evidence type="ECO:0000313" key="3">
    <source>
        <dbReference type="EMBL" id="KAB0804262.1"/>
    </source>
</evidence>
<dbReference type="EMBL" id="VVIM01000001">
    <property type="protein sequence ID" value="KAB0804262.1"/>
    <property type="molecule type" value="Genomic_DNA"/>
</dbReference>
<dbReference type="PANTHER" id="PTHR34153:SF2">
    <property type="entry name" value="SI:CH211-262H13.3-RELATED"/>
    <property type="match status" value="1"/>
</dbReference>
<dbReference type="InParanoid" id="A0A5N4B3U0"/>
<dbReference type="PANTHER" id="PTHR34153">
    <property type="entry name" value="SI:CH211-262H13.3-RELATED-RELATED"/>
    <property type="match status" value="1"/>
</dbReference>
<sequence>MSKSCAQWKKDTSSKQYAVVRFDDESVSEVPITWLFDNNRSSWWPRNSKVATSYINRYSPPDPDSWSKYSVVAVEAICDSLEVARKKAEDIHYSEGEDKDRGRGKRLVQRSTLLSNFIDGSNNGSSDSDVEARTKRILTPPPELPPDLDISSMEMVILNKNTNIDTMNEQFPHGEYAEDEYVEEYAESYAESQEVPVNQFNSQSINRNGNYEISVMHKILEMVTEIKIQVNDIARNMQSFKVDKQPVEQYDIFTKCLPLNSFEAIEKFEELISDLEINKLFKTFLTTIGGNDYKDNINRVYKILFTNELGMGCSWLGQRNNKRMVDLKIIAAVKEIIIGQHNIQQKLIENCSSEWFRHARQRYQREKK</sequence>
<gene>
    <name evidence="3" type="ORF">PPYR_01232</name>
</gene>